<feature type="signal peptide" evidence="2">
    <location>
        <begin position="1"/>
        <end position="18"/>
    </location>
</feature>
<keyword evidence="4" id="KW-1185">Reference proteome</keyword>
<feature type="chain" id="PRO_5045329213" description="DUF1565 domain-containing protein" evidence="2">
    <location>
        <begin position="19"/>
        <end position="491"/>
    </location>
</feature>
<name>A0ABT6XID4_9GAMM</name>
<feature type="compositionally biased region" description="Gly residues" evidence="1">
    <location>
        <begin position="222"/>
        <end position="231"/>
    </location>
</feature>
<comment type="caution">
    <text evidence="3">The sequence shown here is derived from an EMBL/GenBank/DDBJ whole genome shotgun (WGS) entry which is preliminary data.</text>
</comment>
<keyword evidence="2" id="KW-0732">Signal</keyword>
<dbReference type="EMBL" id="JASGBI010000001">
    <property type="protein sequence ID" value="MDI9239906.1"/>
    <property type="molecule type" value="Genomic_DNA"/>
</dbReference>
<organism evidence="3 4">
    <name type="scientific">Lysobacter stagni</name>
    <dbReference type="NCBI Taxonomy" id="3045172"/>
    <lineage>
        <taxon>Bacteria</taxon>
        <taxon>Pseudomonadati</taxon>
        <taxon>Pseudomonadota</taxon>
        <taxon>Gammaproteobacteria</taxon>
        <taxon>Lysobacterales</taxon>
        <taxon>Lysobacteraceae</taxon>
        <taxon>Lysobacter</taxon>
    </lineage>
</organism>
<evidence type="ECO:0008006" key="5">
    <source>
        <dbReference type="Google" id="ProtNLM"/>
    </source>
</evidence>
<feature type="compositionally biased region" description="Gly residues" evidence="1">
    <location>
        <begin position="290"/>
        <end position="302"/>
    </location>
</feature>
<dbReference type="Proteomes" id="UP001321580">
    <property type="component" value="Unassembled WGS sequence"/>
</dbReference>
<feature type="compositionally biased region" description="Gly residues" evidence="1">
    <location>
        <begin position="370"/>
        <end position="381"/>
    </location>
</feature>
<feature type="compositionally biased region" description="Gly residues" evidence="1">
    <location>
        <begin position="458"/>
        <end position="468"/>
    </location>
</feature>
<sequence>MAIAIAIGLAVATTGAQAATIYVSTQGNDTADGTTAGHAVATLTRGLALATGGGTLRVSSGRFTGAMLAPPENVTIEGGWDTKFTQQTLLTSKQIEVLKASDDPCATKTVTCIGADADRVMTIRNKGVSLSQLVIIGPDRSKTTASSSYGLVVDGVPATLKFVVIKAGVAGNGADGETGQTGQGFCSAGGGGGWAESKDGNDVCAQHNGSQGQSLTLNGRTANGGGGGGSGNSNCSMWPSANNVSDGNAGGTGDAGIEGSPAAAAASGNGTFSRRGQDLQWISPASAPHGGTGSAGGGGGGGGPGGSWNIVGWCLVGYPAMGGSGHAGNRGGCGGNGGESGGFGGGAFAMVINAAKVSVQDVALLGGTGGRGGKGGEGNVGAAGEVNAASGQGGQSRTLCGTNDSSAGRGGSGGSGGTGGGGGGGAGGNGGPAITLVRLGTAEIVEAGGVFRTAGGAAGSSGTGGGGANSKTVAPSGNEGVHASDLTLTLN</sequence>
<evidence type="ECO:0000313" key="4">
    <source>
        <dbReference type="Proteomes" id="UP001321580"/>
    </source>
</evidence>
<evidence type="ECO:0000313" key="3">
    <source>
        <dbReference type="EMBL" id="MDI9239906.1"/>
    </source>
</evidence>
<feature type="region of interest" description="Disordered" evidence="1">
    <location>
        <begin position="206"/>
        <end position="302"/>
    </location>
</feature>
<dbReference type="PRINTS" id="PR01228">
    <property type="entry name" value="EGGSHELL"/>
</dbReference>
<gene>
    <name evidence="3" type="ORF">QLQ15_13420</name>
</gene>
<evidence type="ECO:0000256" key="2">
    <source>
        <dbReference type="SAM" id="SignalP"/>
    </source>
</evidence>
<feature type="compositionally biased region" description="Polar residues" evidence="1">
    <location>
        <begin position="395"/>
        <end position="404"/>
    </location>
</feature>
<feature type="compositionally biased region" description="Polar residues" evidence="1">
    <location>
        <begin position="207"/>
        <end position="221"/>
    </location>
</feature>
<protein>
    <recommendedName>
        <fullName evidence="5">DUF1565 domain-containing protein</fullName>
    </recommendedName>
</protein>
<accession>A0ABT6XID4</accession>
<feature type="compositionally biased region" description="Polar residues" evidence="1">
    <location>
        <begin position="235"/>
        <end position="246"/>
    </location>
</feature>
<proteinExistence type="predicted"/>
<feature type="region of interest" description="Disordered" evidence="1">
    <location>
        <begin position="370"/>
        <end position="426"/>
    </location>
</feature>
<dbReference type="RefSeq" id="WP_283213269.1">
    <property type="nucleotide sequence ID" value="NZ_JASGBI010000001.1"/>
</dbReference>
<reference evidence="3 4" key="1">
    <citation type="submission" date="2023-05" db="EMBL/GenBank/DDBJ databases">
        <title>Lysobacter sp. strain LF1 Genome sequencing and assembly.</title>
        <authorList>
            <person name="Jung Y."/>
        </authorList>
    </citation>
    <scope>NUCLEOTIDE SEQUENCE [LARGE SCALE GENOMIC DNA]</scope>
    <source>
        <strain evidence="3 4">LF1</strain>
    </source>
</reference>
<feature type="region of interest" description="Disordered" evidence="1">
    <location>
        <begin position="458"/>
        <end position="491"/>
    </location>
</feature>
<feature type="compositionally biased region" description="Gly residues" evidence="1">
    <location>
        <begin position="408"/>
        <end position="426"/>
    </location>
</feature>
<evidence type="ECO:0000256" key="1">
    <source>
        <dbReference type="SAM" id="MobiDB-lite"/>
    </source>
</evidence>